<dbReference type="EMBL" id="LTAY01000036">
    <property type="protein sequence ID" value="OPX48146.1"/>
    <property type="molecule type" value="Genomic_DNA"/>
</dbReference>
<feature type="transmembrane region" description="Helical" evidence="1">
    <location>
        <begin position="12"/>
        <end position="29"/>
    </location>
</feature>
<dbReference type="AlphaFoldDB" id="A0A1V4SWZ5"/>
<reference evidence="2 3" key="1">
    <citation type="submission" date="2016-02" db="EMBL/GenBank/DDBJ databases">
        <title>Genome sequence of Clostridium thermobutyricum DSM 4928.</title>
        <authorList>
            <person name="Poehlein A."/>
            <person name="Daniel R."/>
        </authorList>
    </citation>
    <scope>NUCLEOTIDE SEQUENCE [LARGE SCALE GENOMIC DNA]</scope>
    <source>
        <strain evidence="2 3">DSM 4928</strain>
    </source>
</reference>
<sequence length="61" mass="7286">MDYFKFLFDKAFLGFALLGLFATILSLFFERSLSNFLFLIFFSSICIKKFYDFKILKDKKS</sequence>
<gene>
    <name evidence="2" type="ORF">CLTHE_13850</name>
</gene>
<protein>
    <submittedName>
        <fullName evidence="2">Uncharacterized protein</fullName>
    </submittedName>
</protein>
<accession>A0A1V4SWZ5</accession>
<dbReference type="Proteomes" id="UP000191448">
    <property type="component" value="Unassembled WGS sequence"/>
</dbReference>
<evidence type="ECO:0000313" key="3">
    <source>
        <dbReference type="Proteomes" id="UP000191448"/>
    </source>
</evidence>
<keyword evidence="1" id="KW-1133">Transmembrane helix</keyword>
<evidence type="ECO:0000313" key="2">
    <source>
        <dbReference type="EMBL" id="OPX48146.1"/>
    </source>
</evidence>
<keyword evidence="1" id="KW-0472">Membrane</keyword>
<name>A0A1V4SWZ5_9CLOT</name>
<proteinExistence type="predicted"/>
<organism evidence="2 3">
    <name type="scientific">Clostridium thermobutyricum DSM 4928</name>
    <dbReference type="NCBI Taxonomy" id="1121339"/>
    <lineage>
        <taxon>Bacteria</taxon>
        <taxon>Bacillati</taxon>
        <taxon>Bacillota</taxon>
        <taxon>Clostridia</taxon>
        <taxon>Eubacteriales</taxon>
        <taxon>Clostridiaceae</taxon>
        <taxon>Clostridium</taxon>
    </lineage>
</organism>
<keyword evidence="1" id="KW-0812">Transmembrane</keyword>
<evidence type="ECO:0000256" key="1">
    <source>
        <dbReference type="SAM" id="Phobius"/>
    </source>
</evidence>
<comment type="caution">
    <text evidence="2">The sequence shown here is derived from an EMBL/GenBank/DDBJ whole genome shotgun (WGS) entry which is preliminary data.</text>
</comment>